<name>Q0W7J4_METAR</name>
<keyword evidence="2" id="KW-1133">Transmembrane helix</keyword>
<dbReference type="Gene3D" id="2.60.40.3440">
    <property type="match status" value="4"/>
</dbReference>
<evidence type="ECO:0000313" key="5">
    <source>
        <dbReference type="Proteomes" id="UP000000663"/>
    </source>
</evidence>
<organism evidence="4 5">
    <name type="scientific">Methanocella arvoryzae (strain DSM 22066 / NBRC 105507 / MRE50)</name>
    <dbReference type="NCBI Taxonomy" id="351160"/>
    <lineage>
        <taxon>Archaea</taxon>
        <taxon>Methanobacteriati</taxon>
        <taxon>Methanobacteriota</taxon>
        <taxon>Stenosarchaea group</taxon>
        <taxon>Methanomicrobia</taxon>
        <taxon>Methanocellales</taxon>
        <taxon>Methanocellaceae</taxon>
        <taxon>Methanocella</taxon>
    </lineage>
</organism>
<dbReference type="NCBIfam" id="NF012211">
    <property type="entry name" value="tand_rpt_95"/>
    <property type="match status" value="6"/>
</dbReference>
<dbReference type="InterPro" id="IPR010221">
    <property type="entry name" value="VCBS_dom"/>
</dbReference>
<feature type="transmembrane region" description="Helical" evidence="2">
    <location>
        <begin position="12"/>
        <end position="37"/>
    </location>
</feature>
<feature type="region of interest" description="Disordered" evidence="1">
    <location>
        <begin position="720"/>
        <end position="770"/>
    </location>
</feature>
<dbReference type="NCBIfam" id="TIGR01965">
    <property type="entry name" value="VCBS_repeat"/>
    <property type="match status" value="5"/>
</dbReference>
<evidence type="ECO:0000259" key="3">
    <source>
        <dbReference type="Pfam" id="PF17803"/>
    </source>
</evidence>
<feature type="compositionally biased region" description="Low complexity" evidence="1">
    <location>
        <begin position="755"/>
        <end position="770"/>
    </location>
</feature>
<accession>Q0W7J4</accession>
<protein>
    <submittedName>
        <fullName evidence="4">Predicted cell-adhesion protein (Cadherin-like)</fullName>
    </submittedName>
</protein>
<dbReference type="Proteomes" id="UP000000663">
    <property type="component" value="Chromosome"/>
</dbReference>
<dbReference type="InterPro" id="IPR040853">
    <property type="entry name" value="RapA2_cadherin-like"/>
</dbReference>
<feature type="compositionally biased region" description="Low complexity" evidence="1">
    <location>
        <begin position="722"/>
        <end position="744"/>
    </location>
</feature>
<dbReference type="PATRIC" id="fig|351160.9.peg.2587"/>
<dbReference type="Gene3D" id="2.60.40.2810">
    <property type="match status" value="2"/>
</dbReference>
<reference evidence="4 5" key="1">
    <citation type="journal article" date="2006" name="Science">
        <title>Genome of rice cluster I archaea -- the key methane producers in the rice rhizosphere.</title>
        <authorList>
            <person name="Erkel C."/>
            <person name="Kube M."/>
            <person name="Reinhardt R."/>
            <person name="Liesack W."/>
        </authorList>
    </citation>
    <scope>NUCLEOTIDE SEQUENCE [LARGE SCALE GENOMIC DNA]</scope>
    <source>
        <strain evidence="5">DSM 22066 / NBRC 105507 / MRE50</strain>
    </source>
</reference>
<dbReference type="AlphaFoldDB" id="Q0W7J4"/>
<dbReference type="OrthoDB" id="331677at2157"/>
<sequence>MKDKYRLYNDRLFQWPGVCYKILNIVTVSIVLLGLLISSASGPIGVSLAASPLAEDDAYTTDEDTPLNVPAPGVLSNDADSDGDTITAILIAGPVNGALTLNLNGSFAYTPKPDWHGTDSFTYVANDGTANSSAATVTLTVNPVDDMPIALNDDYQVAEDNTLTIAAPGVLSNDVDPEGGTLTAVYNSLPNHGTLTLNADGSFVYTPSTNYHGTDSFTYKALTYRGLDGTAESDIATVTITVNPINDLPVAGNDTYTTSEDAPLIKSTVSEGVLGNDADIDADSLTAIIVTSPAHGALSLNPDGTFTYIPNANFYGTDSFTYKANDGTADSNTATATITITPVNDAPTAVDDSYRIDRNTSLWAAQGVLHNDVDVEGDNMIVMLVTGVTHGTLALYSNGTFAYTPEDGYLGIDTFTYKVNDGTEDSVTATVSLIVNKAPVAGDNAYSLNEDTTLAIAAPGVLNDDADPDGGTLTAVLMSGPDHGTLTLNADGSFVYTPWANYHGLDWFTYKAYDGIEYSEPRTVTITVNSINDVPVASDDSYEVSEDSTLSPQVPGVLGNDWDADGTQMGAYLVSGPSHGSLTLYNNGSFRYVPASNYYGEDSFKYTAGDGSSNSSAATVRIKVNPVNDLPSFKNPSYPSRTEPGKPISFSLSFTDPDPENTHIATIYWGDGAKSYASVSESSGSGTITGEHTYTVPGKYRITTFLIEVDGESVSYQTDEINVTTVSDSDTGSSEGSNGDNSGEATPTPEPTIQPSQAPTGTPSPSPGTDGSVTSTIVWLMLAVFGGLAIIVTGYLVFFRRKS</sequence>
<feature type="domain" description="RapA2 cadherin-like" evidence="3">
    <location>
        <begin position="51"/>
        <end position="109"/>
    </location>
</feature>
<gene>
    <name evidence="4" type="ORF">RCIX159</name>
</gene>
<dbReference type="GeneID" id="5145006"/>
<keyword evidence="2" id="KW-0812">Transmembrane</keyword>
<feature type="domain" description="RapA2 cadherin-like" evidence="3">
    <location>
        <begin position="135"/>
        <end position="205"/>
    </location>
</feature>
<dbReference type="KEGG" id="rci:RCIX159"/>
<evidence type="ECO:0000313" key="4">
    <source>
        <dbReference type="EMBL" id="CAJ35649.1"/>
    </source>
</evidence>
<keyword evidence="2" id="KW-0472">Membrane</keyword>
<dbReference type="EMBL" id="AM114193">
    <property type="protein sequence ID" value="CAJ35649.1"/>
    <property type="molecule type" value="Genomic_DNA"/>
</dbReference>
<dbReference type="RefSeq" id="WP_012036848.1">
    <property type="nucleotide sequence ID" value="NC_009464.1"/>
</dbReference>
<dbReference type="eggNOG" id="arCOG11020">
    <property type="taxonomic scope" value="Archaea"/>
</dbReference>
<dbReference type="STRING" id="351160.RCIX159"/>
<dbReference type="Pfam" id="PF17963">
    <property type="entry name" value="Big_9"/>
    <property type="match status" value="4"/>
</dbReference>
<feature type="transmembrane region" description="Helical" evidence="2">
    <location>
        <begin position="777"/>
        <end position="798"/>
    </location>
</feature>
<keyword evidence="5" id="KW-1185">Reference proteome</keyword>
<evidence type="ECO:0000256" key="2">
    <source>
        <dbReference type="SAM" id="Phobius"/>
    </source>
</evidence>
<proteinExistence type="predicted"/>
<dbReference type="Pfam" id="PF17803">
    <property type="entry name" value="Cadherin_4"/>
    <property type="match status" value="2"/>
</dbReference>
<evidence type="ECO:0000256" key="1">
    <source>
        <dbReference type="SAM" id="MobiDB-lite"/>
    </source>
</evidence>